<evidence type="ECO:0000256" key="6">
    <source>
        <dbReference type="ARBA" id="ARBA00049157"/>
    </source>
</evidence>
<dbReference type="HAMAP" id="MF_01215">
    <property type="entry name" value="OMPdecase_type2"/>
    <property type="match status" value="1"/>
</dbReference>
<dbReference type="GO" id="GO:0004590">
    <property type="term" value="F:orotidine-5'-phosphate decarboxylase activity"/>
    <property type="evidence" value="ECO:0007669"/>
    <property type="project" value="UniProtKB-UniRule"/>
</dbReference>
<keyword evidence="11" id="KW-1185">Reference proteome</keyword>
<dbReference type="RefSeq" id="WP_094660961.1">
    <property type="nucleotide sequence ID" value="NZ_MWWR01000008.1"/>
</dbReference>
<evidence type="ECO:0000259" key="9">
    <source>
        <dbReference type="SMART" id="SM00934"/>
    </source>
</evidence>
<evidence type="ECO:0000313" key="11">
    <source>
        <dbReference type="Proteomes" id="UP000216725"/>
    </source>
</evidence>
<keyword evidence="4 7" id="KW-0665">Pyrimidine biosynthesis</keyword>
<dbReference type="EMBL" id="MWWR01000008">
    <property type="protein sequence ID" value="OZG51517.1"/>
    <property type="molecule type" value="Genomic_DNA"/>
</dbReference>
<evidence type="ECO:0000256" key="5">
    <source>
        <dbReference type="ARBA" id="ARBA00023239"/>
    </source>
</evidence>
<accession>A0A261EXE9</accession>
<comment type="pathway">
    <text evidence="1 7">Pyrimidine metabolism; UMP biosynthesis via de novo pathway; UMP from orotate: step 2/2.</text>
</comment>
<comment type="similarity">
    <text evidence="2 7">Belongs to the OMP decarboxylase family. Type 2 subfamily.</text>
</comment>
<reference evidence="10 11" key="1">
    <citation type="journal article" date="2017" name="BMC Genomics">
        <title>Comparative genomic and phylogenomic analyses of the Bifidobacteriaceae family.</title>
        <authorList>
            <person name="Lugli G.A."/>
            <person name="Milani C."/>
            <person name="Turroni F."/>
            <person name="Duranti S."/>
            <person name="Mancabelli L."/>
            <person name="Mangifesta M."/>
            <person name="Ferrario C."/>
            <person name="Modesto M."/>
            <person name="Mattarelli P."/>
            <person name="Jiri K."/>
            <person name="van Sinderen D."/>
            <person name="Ventura M."/>
        </authorList>
    </citation>
    <scope>NUCLEOTIDE SEQUENCE [LARGE SCALE GENOMIC DNA]</scope>
    <source>
        <strain evidence="10 11">DSM 24742</strain>
    </source>
</reference>
<dbReference type="GO" id="GO:0044205">
    <property type="term" value="P:'de novo' UMP biosynthetic process"/>
    <property type="evidence" value="ECO:0007669"/>
    <property type="project" value="UniProtKB-UniRule"/>
</dbReference>
<dbReference type="EC" id="4.1.1.23" evidence="7"/>
<evidence type="ECO:0000256" key="2">
    <source>
        <dbReference type="ARBA" id="ARBA00008847"/>
    </source>
</evidence>
<dbReference type="InterPro" id="IPR001754">
    <property type="entry name" value="OMPdeCOase_dom"/>
</dbReference>
<dbReference type="SMART" id="SM00934">
    <property type="entry name" value="OMPdecase"/>
    <property type="match status" value="1"/>
</dbReference>
<dbReference type="SUPFAM" id="SSF51366">
    <property type="entry name" value="Ribulose-phoshate binding barrel"/>
    <property type="match status" value="1"/>
</dbReference>
<organism evidence="10 11">
    <name type="scientific">Pseudoscardovia radai</name>
    <dbReference type="NCBI Taxonomy" id="987066"/>
    <lineage>
        <taxon>Bacteria</taxon>
        <taxon>Bacillati</taxon>
        <taxon>Actinomycetota</taxon>
        <taxon>Actinomycetes</taxon>
        <taxon>Bifidobacteriales</taxon>
        <taxon>Bifidobacteriaceae</taxon>
        <taxon>Pseudoscardovia</taxon>
    </lineage>
</organism>
<dbReference type="PANTHER" id="PTHR43375:SF1">
    <property type="entry name" value="OROTIDINE 5'-PHOSPHATE DECARBOXYLASE"/>
    <property type="match status" value="1"/>
</dbReference>
<dbReference type="AlphaFoldDB" id="A0A261EXE9"/>
<feature type="region of interest" description="Disordered" evidence="8">
    <location>
        <begin position="340"/>
        <end position="366"/>
    </location>
</feature>
<dbReference type="Gene3D" id="3.20.20.70">
    <property type="entry name" value="Aldolase class I"/>
    <property type="match status" value="1"/>
</dbReference>
<dbReference type="InterPro" id="IPR018089">
    <property type="entry name" value="OMPdecase_AS"/>
</dbReference>
<keyword evidence="5 7" id="KW-0456">Lyase</keyword>
<comment type="catalytic activity">
    <reaction evidence="6 7">
        <text>orotidine 5'-phosphate + H(+) = UMP + CO2</text>
        <dbReference type="Rhea" id="RHEA:11596"/>
        <dbReference type="ChEBI" id="CHEBI:15378"/>
        <dbReference type="ChEBI" id="CHEBI:16526"/>
        <dbReference type="ChEBI" id="CHEBI:57538"/>
        <dbReference type="ChEBI" id="CHEBI:57865"/>
        <dbReference type="EC" id="4.1.1.23"/>
    </reaction>
</comment>
<keyword evidence="3 7" id="KW-0210">Decarboxylase</keyword>
<sequence>MDKLIEAIERTGNPSVVGLDPKPALIPAPVLAAARAEHGESRAAALAAAYRAFNRSIVDAVAGIVPAVKPQIAMYEALGPAGLQLYCDTCAYARSQGLYVLGDVKRGDIGSTAAQYAAHLGGVPEVAQWGDSFGTEPEDPWHEDAVTLNPYMGEDGIMPFVDVAQAADKDVFVLVRTSNPSSDQVQTLALADGGTVSGHVGELVERWGADTLGAHGYSRVGAVVGATHPEAGAALRRAMPHTFFLIPGYGAQGGSAADVAAMFDANGSGAIVNSSRGIIGAWRKDERAARFAPDADAAIAAASATTADAALAEASVADAAAALDLVADCARQAAERMRDDLVHALDNRPPVADPTADSRNNPKENA</sequence>
<dbReference type="PROSITE" id="PS00156">
    <property type="entry name" value="OMPDECASE"/>
    <property type="match status" value="1"/>
</dbReference>
<gene>
    <name evidence="7" type="primary">pyrF</name>
    <name evidence="10" type="ORF">PSRA_1152</name>
</gene>
<dbReference type="InterPro" id="IPR013785">
    <property type="entry name" value="Aldolase_TIM"/>
</dbReference>
<evidence type="ECO:0000256" key="8">
    <source>
        <dbReference type="SAM" id="MobiDB-lite"/>
    </source>
</evidence>
<comment type="caution">
    <text evidence="10">The sequence shown here is derived from an EMBL/GenBank/DDBJ whole genome shotgun (WGS) entry which is preliminary data.</text>
</comment>
<evidence type="ECO:0000313" key="10">
    <source>
        <dbReference type="EMBL" id="OZG51517.1"/>
    </source>
</evidence>
<dbReference type="OrthoDB" id="9808470at2"/>
<dbReference type="CDD" id="cd04725">
    <property type="entry name" value="OMP_decarboxylase_like"/>
    <property type="match status" value="1"/>
</dbReference>
<dbReference type="InterPro" id="IPR011060">
    <property type="entry name" value="RibuloseP-bd_barrel"/>
</dbReference>
<dbReference type="InterPro" id="IPR011995">
    <property type="entry name" value="OMPdecase_type-2"/>
</dbReference>
<evidence type="ECO:0000256" key="1">
    <source>
        <dbReference type="ARBA" id="ARBA00004861"/>
    </source>
</evidence>
<dbReference type="Proteomes" id="UP000216725">
    <property type="component" value="Unassembled WGS sequence"/>
</dbReference>
<proteinExistence type="inferred from homology"/>
<evidence type="ECO:0000256" key="3">
    <source>
        <dbReference type="ARBA" id="ARBA00022793"/>
    </source>
</evidence>
<evidence type="ECO:0000256" key="7">
    <source>
        <dbReference type="HAMAP-Rule" id="MF_01215"/>
    </source>
</evidence>
<dbReference type="Pfam" id="PF00215">
    <property type="entry name" value="OMPdecase"/>
    <property type="match status" value="1"/>
</dbReference>
<feature type="active site" description="Proton donor" evidence="7">
    <location>
        <position position="105"/>
    </location>
</feature>
<dbReference type="GO" id="GO:0006207">
    <property type="term" value="P:'de novo' pyrimidine nucleobase biosynthetic process"/>
    <property type="evidence" value="ECO:0007669"/>
    <property type="project" value="InterPro"/>
</dbReference>
<dbReference type="PANTHER" id="PTHR43375">
    <property type="entry name" value="OROTIDINE 5'-PHOSPHATE DECARBOXYLASE"/>
    <property type="match status" value="1"/>
</dbReference>
<name>A0A261EXE9_9BIFI</name>
<protein>
    <recommendedName>
        <fullName evidence="7">Orotidine 5'-phosphate decarboxylase</fullName>
        <ecNumber evidence="7">4.1.1.23</ecNumber>
    </recommendedName>
    <alternativeName>
        <fullName evidence="7">OMP decarboxylase</fullName>
        <shortName evidence="7">OMPDCase</shortName>
        <shortName evidence="7">OMPdecase</shortName>
    </alternativeName>
</protein>
<evidence type="ECO:0000256" key="4">
    <source>
        <dbReference type="ARBA" id="ARBA00022975"/>
    </source>
</evidence>
<dbReference type="NCBIfam" id="TIGR02127">
    <property type="entry name" value="pyrF_sub2"/>
    <property type="match status" value="1"/>
</dbReference>
<feature type="domain" description="Orotidine 5'-phosphate decarboxylase" evidence="9">
    <location>
        <begin position="14"/>
        <end position="291"/>
    </location>
</feature>
<dbReference type="UniPathway" id="UPA00070">
    <property type="reaction ID" value="UER00120"/>
</dbReference>